<dbReference type="Proteomes" id="UP000177763">
    <property type="component" value="Unassembled WGS sequence"/>
</dbReference>
<accession>A0A1F4VI79</accession>
<gene>
    <name evidence="3" type="ORF">A3H26_01860</name>
</gene>
<keyword evidence="1" id="KW-0812">Transmembrane</keyword>
<dbReference type="Pfam" id="PF09603">
    <property type="entry name" value="Fib_succ_major"/>
    <property type="match status" value="1"/>
</dbReference>
<protein>
    <recommendedName>
        <fullName evidence="2">Fibrobacter succinogenes major paralogous domain-containing protein</fullName>
    </recommendedName>
</protein>
<evidence type="ECO:0000259" key="2">
    <source>
        <dbReference type="Pfam" id="PF09603"/>
    </source>
</evidence>
<feature type="transmembrane region" description="Helical" evidence="1">
    <location>
        <begin position="12"/>
        <end position="31"/>
    </location>
</feature>
<keyword evidence="1" id="KW-1133">Transmembrane helix</keyword>
<dbReference type="AlphaFoldDB" id="A0A1F4VI79"/>
<dbReference type="InterPro" id="IPR011871">
    <property type="entry name" value="Fib_succ_major"/>
</dbReference>
<name>A0A1F4VI79_UNCKA</name>
<comment type="caution">
    <text evidence="3">The sequence shown here is derived from an EMBL/GenBank/DDBJ whole genome shotgun (WGS) entry which is preliminary data.</text>
</comment>
<evidence type="ECO:0000256" key="1">
    <source>
        <dbReference type="SAM" id="Phobius"/>
    </source>
</evidence>
<sequence>METTNKKVNRYLSAAITFIGTILFFTINSWASECGTSTVCGRSCDYGDQSYDTVLIGEQCWFKENLNVGTMIGNLETSDNTAPTPNDPNTVSKWCYNNSSTFCDSEGGLYTWAESNGFADSCNTSSCDVPDTNQGICPAGWHVPSDTEFYALENPLTSSGQSCDATRLDWGCADAGTELKVGGSSGFDAVSTGNRGPADSQFDRREPSIHFWSSSPFSEGYTYGRILGLGYNTIGRWHSLNTYGFSVRCIANNTIYEEVDNETINNGATFSEDRRCLWKTPKETTWIKLNIDKKDNISGVNLTWVQYDANKINIKIDDGTGNFPFRISNTPNDGHEFLPNVSPWQEVMIKPINHCKEGKYSPPVSYSTYSNGW</sequence>
<dbReference type="NCBIfam" id="TIGR02145">
    <property type="entry name" value="Fib_succ_major"/>
    <property type="match status" value="1"/>
</dbReference>
<dbReference type="EMBL" id="MEVN01000033">
    <property type="protein sequence ID" value="OGC56660.1"/>
    <property type="molecule type" value="Genomic_DNA"/>
</dbReference>
<evidence type="ECO:0000313" key="3">
    <source>
        <dbReference type="EMBL" id="OGC56660.1"/>
    </source>
</evidence>
<reference evidence="3 4" key="1">
    <citation type="journal article" date="2016" name="Nat. Commun.">
        <title>Thousands of microbial genomes shed light on interconnected biogeochemical processes in an aquifer system.</title>
        <authorList>
            <person name="Anantharaman K."/>
            <person name="Brown C.T."/>
            <person name="Hug L.A."/>
            <person name="Sharon I."/>
            <person name="Castelle C.J."/>
            <person name="Probst A.J."/>
            <person name="Thomas B.C."/>
            <person name="Singh A."/>
            <person name="Wilkins M.J."/>
            <person name="Karaoz U."/>
            <person name="Brodie E.L."/>
            <person name="Williams K.H."/>
            <person name="Hubbard S.S."/>
            <person name="Banfield J.F."/>
        </authorList>
    </citation>
    <scope>NUCLEOTIDE SEQUENCE [LARGE SCALE GENOMIC DNA]</scope>
</reference>
<organism evidence="3 4">
    <name type="scientific">candidate division WWE3 bacterium RIFCSPLOWO2_12_FULL_36_10</name>
    <dbReference type="NCBI Taxonomy" id="1802630"/>
    <lineage>
        <taxon>Bacteria</taxon>
        <taxon>Katanobacteria</taxon>
    </lineage>
</organism>
<feature type="domain" description="Fibrobacter succinogenes major paralogous" evidence="2">
    <location>
        <begin position="54"/>
        <end position="250"/>
    </location>
</feature>
<evidence type="ECO:0000313" key="4">
    <source>
        <dbReference type="Proteomes" id="UP000177763"/>
    </source>
</evidence>
<proteinExistence type="predicted"/>
<keyword evidence="1" id="KW-0472">Membrane</keyword>